<evidence type="ECO:0000256" key="7">
    <source>
        <dbReference type="RuleBase" id="RU003331"/>
    </source>
</evidence>
<evidence type="ECO:0000256" key="1">
    <source>
        <dbReference type="ARBA" id="ARBA00022679"/>
    </source>
</evidence>
<dbReference type="GO" id="GO:0005524">
    <property type="term" value="F:ATP binding"/>
    <property type="evidence" value="ECO:0007669"/>
    <property type="project" value="UniProtKB-UniRule"/>
</dbReference>
<dbReference type="InterPro" id="IPR000850">
    <property type="entry name" value="Adenylat/UMP-CMP_kin"/>
</dbReference>
<keyword evidence="5" id="KW-0479">Metal-binding</keyword>
<feature type="region of interest" description="LID" evidence="5">
    <location>
        <begin position="125"/>
        <end position="162"/>
    </location>
</feature>
<dbReference type="PRINTS" id="PR00094">
    <property type="entry name" value="ADENYLTKNASE"/>
</dbReference>
<name>A0A8J7GQ55_9ACTN</name>
<organism evidence="9 10">
    <name type="scientific">Longispora fulva</name>
    <dbReference type="NCBI Taxonomy" id="619741"/>
    <lineage>
        <taxon>Bacteria</taxon>
        <taxon>Bacillati</taxon>
        <taxon>Actinomycetota</taxon>
        <taxon>Actinomycetes</taxon>
        <taxon>Micromonosporales</taxon>
        <taxon>Micromonosporaceae</taxon>
        <taxon>Longispora</taxon>
    </lineage>
</organism>
<evidence type="ECO:0000259" key="8">
    <source>
        <dbReference type="Pfam" id="PF05191"/>
    </source>
</evidence>
<dbReference type="RefSeq" id="WP_197008113.1">
    <property type="nucleotide sequence ID" value="NZ_BONS01000013.1"/>
</dbReference>
<feature type="binding site" evidence="5">
    <location>
        <position position="152"/>
    </location>
    <ligand>
        <name>Zn(2+)</name>
        <dbReference type="ChEBI" id="CHEBI:29105"/>
        <note>structural</note>
    </ligand>
</feature>
<evidence type="ECO:0000313" key="10">
    <source>
        <dbReference type="Proteomes" id="UP000622552"/>
    </source>
</evidence>
<dbReference type="EC" id="2.7.4.3" evidence="5 7"/>
<dbReference type="Gene3D" id="3.40.50.300">
    <property type="entry name" value="P-loop containing nucleotide triphosphate hydrolases"/>
    <property type="match status" value="1"/>
</dbReference>
<feature type="binding site" evidence="5">
    <location>
        <position position="132"/>
    </location>
    <ligand>
        <name>Zn(2+)</name>
        <dbReference type="ChEBI" id="CHEBI:29105"/>
        <note>structural</note>
    </ligand>
</feature>
<dbReference type="PANTHER" id="PTHR23359">
    <property type="entry name" value="NUCLEOTIDE KINASE"/>
    <property type="match status" value="1"/>
</dbReference>
<dbReference type="Proteomes" id="UP000622552">
    <property type="component" value="Unassembled WGS sequence"/>
</dbReference>
<dbReference type="EMBL" id="JADOUF010000001">
    <property type="protein sequence ID" value="MBG6141730.1"/>
    <property type="molecule type" value="Genomic_DNA"/>
</dbReference>
<keyword evidence="5" id="KW-0862">Zinc</keyword>
<dbReference type="GO" id="GO:0044209">
    <property type="term" value="P:AMP salvage"/>
    <property type="evidence" value="ECO:0007669"/>
    <property type="project" value="UniProtKB-UniRule"/>
</dbReference>
<protein>
    <recommendedName>
        <fullName evidence="5 7">Adenylate kinase</fullName>
        <shortName evidence="5">AK</shortName>
        <ecNumber evidence="5 7">2.7.4.3</ecNumber>
    </recommendedName>
    <alternativeName>
        <fullName evidence="5">ATP-AMP transphosphorylase</fullName>
    </alternativeName>
    <alternativeName>
        <fullName evidence="5">ATP:AMP phosphotransferase</fullName>
    </alternativeName>
    <alternativeName>
        <fullName evidence="5">Adenylate monophosphate kinase</fullName>
    </alternativeName>
</protein>
<feature type="binding site" evidence="5">
    <location>
        <position position="149"/>
    </location>
    <ligand>
        <name>Zn(2+)</name>
        <dbReference type="ChEBI" id="CHEBI:29105"/>
        <note>structural</note>
    </ligand>
</feature>
<feature type="binding site" evidence="5">
    <location>
        <position position="198"/>
    </location>
    <ligand>
        <name>ATP</name>
        <dbReference type="ChEBI" id="CHEBI:30616"/>
    </ligand>
</feature>
<evidence type="ECO:0000256" key="2">
    <source>
        <dbReference type="ARBA" id="ARBA00022727"/>
    </source>
</evidence>
<dbReference type="SUPFAM" id="SSF52540">
    <property type="entry name" value="P-loop containing nucleoside triphosphate hydrolases"/>
    <property type="match status" value="1"/>
</dbReference>
<dbReference type="GO" id="GO:0008270">
    <property type="term" value="F:zinc ion binding"/>
    <property type="evidence" value="ECO:0007669"/>
    <property type="project" value="UniProtKB-UniRule"/>
</dbReference>
<dbReference type="UniPathway" id="UPA00588">
    <property type="reaction ID" value="UER00649"/>
</dbReference>
<dbReference type="GO" id="GO:0005737">
    <property type="term" value="C:cytoplasm"/>
    <property type="evidence" value="ECO:0007669"/>
    <property type="project" value="UniProtKB-SubCell"/>
</dbReference>
<comment type="function">
    <text evidence="5">Catalyzes the reversible transfer of the terminal phosphate group between ATP and AMP. Plays an important role in cellular energy homeostasis and in adenine nucleotide metabolism.</text>
</comment>
<keyword evidence="4 5" id="KW-0418">Kinase</keyword>
<comment type="caution">
    <text evidence="5">Lacks conserved residue(s) required for the propagation of feature annotation.</text>
</comment>
<comment type="catalytic activity">
    <reaction evidence="5 7">
        <text>AMP + ATP = 2 ADP</text>
        <dbReference type="Rhea" id="RHEA:12973"/>
        <dbReference type="ChEBI" id="CHEBI:30616"/>
        <dbReference type="ChEBI" id="CHEBI:456215"/>
        <dbReference type="ChEBI" id="CHEBI:456216"/>
        <dbReference type="EC" id="2.7.4.3"/>
    </reaction>
</comment>
<dbReference type="AlphaFoldDB" id="A0A8J7GQ55"/>
<dbReference type="GO" id="GO:0004017">
    <property type="term" value="F:AMP kinase activity"/>
    <property type="evidence" value="ECO:0007669"/>
    <property type="project" value="UniProtKB-UniRule"/>
</dbReference>
<feature type="binding site" evidence="5">
    <location>
        <position position="126"/>
    </location>
    <ligand>
        <name>ATP</name>
        <dbReference type="ChEBI" id="CHEBI:30616"/>
    </ligand>
</feature>
<gene>
    <name evidence="5" type="primary">adk</name>
    <name evidence="9" type="ORF">IW245_007924</name>
</gene>
<proteinExistence type="inferred from homology"/>
<evidence type="ECO:0000256" key="4">
    <source>
        <dbReference type="ARBA" id="ARBA00022777"/>
    </source>
</evidence>
<evidence type="ECO:0000256" key="3">
    <source>
        <dbReference type="ARBA" id="ARBA00022741"/>
    </source>
</evidence>
<sequence length="215" mass="23258">MRLVIFGPPGSERKAIASFIAARRSVPAITWSDIIKVAVRAGTPLSVRARHHMNVGEPLPEQLLASMAHDHLTRLDATGFVLEGPPDHAARATAIDVMLAGRGTPIDRAVDLTLSDAEVLRRLSGRRLCRACGKVWHLRFAPPARSDTCDNCRGELFQRHDDSPARVALGLRTYRAAMAPALDHYRALDKLVSVDATLPTGVISSAATAGFPYPD</sequence>
<dbReference type="InterPro" id="IPR027417">
    <property type="entry name" value="P-loop_NTPase"/>
</dbReference>
<evidence type="ECO:0000313" key="9">
    <source>
        <dbReference type="EMBL" id="MBG6141730.1"/>
    </source>
</evidence>
<dbReference type="Pfam" id="PF00406">
    <property type="entry name" value="ADK"/>
    <property type="match status" value="1"/>
</dbReference>
<dbReference type="HAMAP" id="MF_00235">
    <property type="entry name" value="Adenylate_kinase_Adk"/>
    <property type="match status" value="1"/>
</dbReference>
<keyword evidence="3 5" id="KW-0547">Nucleotide-binding</keyword>
<dbReference type="Pfam" id="PF05191">
    <property type="entry name" value="ADK_lid"/>
    <property type="match status" value="1"/>
</dbReference>
<feature type="domain" description="Adenylate kinase active site lid" evidence="8">
    <location>
        <begin position="126"/>
        <end position="161"/>
    </location>
</feature>
<evidence type="ECO:0000256" key="6">
    <source>
        <dbReference type="RuleBase" id="RU003330"/>
    </source>
</evidence>
<comment type="similarity">
    <text evidence="5 6">Belongs to the adenylate kinase family.</text>
</comment>
<accession>A0A8J7GQ55</accession>
<keyword evidence="1 5" id="KW-0808">Transferase</keyword>
<comment type="domain">
    <text evidence="5">Consists of three domains, a large central CORE domain and two small peripheral domains, NMPbind and LID, which undergo movements during catalysis. The LID domain closes over the site of phosphoryl transfer upon ATP binding. Assembling and dissambling the active center during each catalytic cycle provides an effective means to prevent ATP hydrolysis. Some bacteria have evolved a zinc-coordinating structure that stabilizes the LID domain.</text>
</comment>
<dbReference type="CDD" id="cd01428">
    <property type="entry name" value="ADK"/>
    <property type="match status" value="1"/>
</dbReference>
<feature type="binding site" evidence="5">
    <location>
        <position position="129"/>
    </location>
    <ligand>
        <name>Zn(2+)</name>
        <dbReference type="ChEBI" id="CHEBI:29105"/>
        <note>structural</note>
    </ligand>
</feature>
<keyword evidence="5 7" id="KW-0067">ATP-binding</keyword>
<comment type="pathway">
    <text evidence="5">Purine metabolism; AMP biosynthesis via salvage pathway; AMP from ADP: step 1/1.</text>
</comment>
<evidence type="ECO:0000256" key="5">
    <source>
        <dbReference type="HAMAP-Rule" id="MF_00235"/>
    </source>
</evidence>
<feature type="binding site" evidence="5">
    <location>
        <position position="159"/>
    </location>
    <ligand>
        <name>AMP</name>
        <dbReference type="ChEBI" id="CHEBI:456215"/>
    </ligand>
</feature>
<feature type="region of interest" description="NMP" evidence="5">
    <location>
        <begin position="30"/>
        <end position="59"/>
    </location>
</feature>
<keyword evidence="10" id="KW-1185">Reference proteome</keyword>
<comment type="subcellular location">
    <subcellularLocation>
        <location evidence="5 7">Cytoplasm</location>
    </subcellularLocation>
</comment>
<reference evidence="9" key="1">
    <citation type="submission" date="2020-11" db="EMBL/GenBank/DDBJ databases">
        <title>Sequencing the genomes of 1000 actinobacteria strains.</title>
        <authorList>
            <person name="Klenk H.-P."/>
        </authorList>
    </citation>
    <scope>NUCLEOTIDE SEQUENCE</scope>
    <source>
        <strain evidence="9">DSM 45356</strain>
    </source>
</reference>
<comment type="caution">
    <text evidence="9">The sequence shown here is derived from an EMBL/GenBank/DDBJ whole genome shotgun (WGS) entry which is preliminary data.</text>
</comment>
<dbReference type="InterPro" id="IPR007862">
    <property type="entry name" value="Adenylate_kinase_lid-dom"/>
</dbReference>
<keyword evidence="5" id="KW-0963">Cytoplasm</keyword>
<keyword evidence="2 5" id="KW-0545">Nucleotide biosynthesis</keyword>
<comment type="subunit">
    <text evidence="5 7">Monomer.</text>
</comment>